<evidence type="ECO:0000313" key="2">
    <source>
        <dbReference type="Proteomes" id="UP000479335"/>
    </source>
</evidence>
<reference evidence="1 2" key="1">
    <citation type="submission" date="2019-12" db="EMBL/GenBank/DDBJ databases">
        <title>Novel species isolated from a subtropical stream in China.</title>
        <authorList>
            <person name="Lu H."/>
        </authorList>
    </citation>
    <scope>NUCLEOTIDE SEQUENCE [LARGE SCALE GENOMIC DNA]</scope>
    <source>
        <strain evidence="1 2">FT135W</strain>
    </source>
</reference>
<dbReference type="RefSeq" id="WP_161008937.1">
    <property type="nucleotide sequence ID" value="NZ_WWCN01000016.1"/>
</dbReference>
<evidence type="ECO:0008006" key="3">
    <source>
        <dbReference type="Google" id="ProtNLM"/>
    </source>
</evidence>
<keyword evidence="2" id="KW-1185">Reference proteome</keyword>
<proteinExistence type="predicted"/>
<name>A0A6L8KFM3_9BURK</name>
<dbReference type="AlphaFoldDB" id="A0A6L8KFM3"/>
<comment type="caution">
    <text evidence="1">The sequence shown here is derived from an EMBL/GenBank/DDBJ whole genome shotgun (WGS) entry which is preliminary data.</text>
</comment>
<protein>
    <recommendedName>
        <fullName evidence="3">TniQ family protein</fullName>
    </recommendedName>
</protein>
<sequence length="502" mass="57210">MTTIASAPIAPIRPAKKPGEWIESYLVRVARANGLRYPSASHIERLKSIALELGPKVESDAQSYLSPLPIWAKKKTGSPIRYCPACFQEERCVQTRWRLTRLEMCTKHHLHLKTGLVEPALCVTVNYPNPIQLNEITDSQLWDGATCPMPAEKNYALGMWEAFERASIEGDSEHVAEHLAWVLLAEYILDAVISTGEGPEIPVRGHSRLSQRAQWLRDAGLTISPSYGAIVAFLTSLKNLSERRAAARCLRTLMKDTEQSSPLLRSLPLQELLDRLHATSPEMYCPSAQGALPIQYHPEGYVSLNYAELLLGRDTNFVHFLVRANFFERVKKVRFGKRVFFFVHQAEIESCRRWLSDCMTPVQLMKHWNINRTIWRALHRNGICRPFKIGIWAYHRIDEINTLTIKLESTARLMIGQPTQRLPLFDDWLLGPSTPPSVFKTILDEILEGRIKLYRVPEHPGLSGYYVDAAAEVRAKEISRCTRRCHHQQSQQLALFDSDPTL</sequence>
<gene>
    <name evidence="1" type="ORF">GTP46_22920</name>
</gene>
<organism evidence="1 2">
    <name type="scientific">Duganella flavida</name>
    <dbReference type="NCBI Taxonomy" id="2692175"/>
    <lineage>
        <taxon>Bacteria</taxon>
        <taxon>Pseudomonadati</taxon>
        <taxon>Pseudomonadota</taxon>
        <taxon>Betaproteobacteria</taxon>
        <taxon>Burkholderiales</taxon>
        <taxon>Oxalobacteraceae</taxon>
        <taxon>Telluria group</taxon>
        <taxon>Duganella</taxon>
    </lineage>
</organism>
<evidence type="ECO:0000313" key="1">
    <source>
        <dbReference type="EMBL" id="MYM25487.1"/>
    </source>
</evidence>
<dbReference type="Proteomes" id="UP000479335">
    <property type="component" value="Unassembled WGS sequence"/>
</dbReference>
<dbReference type="EMBL" id="WWCN01000016">
    <property type="protein sequence ID" value="MYM25487.1"/>
    <property type="molecule type" value="Genomic_DNA"/>
</dbReference>
<accession>A0A6L8KFM3</accession>